<dbReference type="InterPro" id="IPR024524">
    <property type="entry name" value="DUF3800"/>
</dbReference>
<dbReference type="EMBL" id="PDKW01000039">
    <property type="protein sequence ID" value="PGH57609.1"/>
    <property type="molecule type" value="Genomic_DNA"/>
</dbReference>
<dbReference type="Proteomes" id="UP000225379">
    <property type="component" value="Unassembled WGS sequence"/>
</dbReference>
<dbReference type="OrthoDB" id="9792394at2"/>
<sequence>MLMPIENSNSSFLAFIDEAGCEKGAHGKGGSEWFVLSAVVMRRDAAEQAFSVFDELREEFKKDKGWNIKFGNMQPKHKIYGSRLIARRPVRIASVIVHKNSISSSELQRDHYKLYFYVGKYLVERISWICRDYAHKCTTGDGTVHLIFSKRSKYPYEDFQEYLQKLKEGGNTYNSSTDWERIIPNQIDAIPHYLSHGCTLADFAASATALALEYTERKITDERPIRELRNVTYKPSSGLKFWPKSADDLLGDASIGIGHRLDWYKHYYK</sequence>
<reference evidence="2" key="1">
    <citation type="submission" date="2017-10" db="EMBL/GenBank/DDBJ databases">
        <authorList>
            <person name="Kravchenko I.K."/>
            <person name="Grouzdev D.S."/>
        </authorList>
    </citation>
    <scope>NUCLEOTIDE SEQUENCE [LARGE SCALE GENOMIC DNA]</scope>
    <source>
        <strain evidence="2">B2</strain>
    </source>
</reference>
<evidence type="ECO:0008006" key="3">
    <source>
        <dbReference type="Google" id="ProtNLM"/>
    </source>
</evidence>
<accession>A0A2B8BIQ8</accession>
<comment type="caution">
    <text evidence="1">The sequence shown here is derived from an EMBL/GenBank/DDBJ whole genome shotgun (WGS) entry which is preliminary data.</text>
</comment>
<gene>
    <name evidence="1" type="ORF">CRT60_06335</name>
</gene>
<keyword evidence="2" id="KW-1185">Reference proteome</keyword>
<dbReference type="Pfam" id="PF12686">
    <property type="entry name" value="DUF3800"/>
    <property type="match status" value="1"/>
</dbReference>
<name>A0A2B8BIQ8_9PROT</name>
<evidence type="ECO:0000313" key="2">
    <source>
        <dbReference type="Proteomes" id="UP000225379"/>
    </source>
</evidence>
<proteinExistence type="predicted"/>
<protein>
    <recommendedName>
        <fullName evidence="3">DUF3800 domain-containing protein</fullName>
    </recommendedName>
</protein>
<evidence type="ECO:0000313" key="1">
    <source>
        <dbReference type="EMBL" id="PGH57609.1"/>
    </source>
</evidence>
<organism evidence="1 2">
    <name type="scientific">Azospirillum palustre</name>
    <dbReference type="NCBI Taxonomy" id="2044885"/>
    <lineage>
        <taxon>Bacteria</taxon>
        <taxon>Pseudomonadati</taxon>
        <taxon>Pseudomonadota</taxon>
        <taxon>Alphaproteobacteria</taxon>
        <taxon>Rhodospirillales</taxon>
        <taxon>Azospirillaceae</taxon>
        <taxon>Azospirillum</taxon>
    </lineage>
</organism>
<dbReference type="AlphaFoldDB" id="A0A2B8BIQ8"/>
<dbReference type="RefSeq" id="WP_098735602.1">
    <property type="nucleotide sequence ID" value="NZ_PDKW01000039.1"/>
</dbReference>